<evidence type="ECO:0000256" key="5">
    <source>
        <dbReference type="ARBA" id="ARBA00023136"/>
    </source>
</evidence>
<evidence type="ECO:0000313" key="8">
    <source>
        <dbReference type="EMBL" id="CAB4589158.1"/>
    </source>
</evidence>
<comment type="subcellular location">
    <subcellularLocation>
        <location evidence="1">Cell membrane</location>
        <topology evidence="1">Multi-pass membrane protein</topology>
    </subcellularLocation>
</comment>
<sequence length="148" mass="15528">MGGPPAYGGNPYGGLPASGPSYAGWGTRVGAYLVDIVVAIGFSLPGVVLGAASDALGLLVQLIGAVAFIYVWSKMIGTTGQSWGKKALNIKVVDAQTGQFIGQGRAVGRYFAMILSAIPCYIGFLWPLWDQKKQTFHDKIVGTYVVTA</sequence>
<protein>
    <submittedName>
        <fullName evidence="8">Unannotated protein</fullName>
    </submittedName>
</protein>
<proteinExistence type="predicted"/>
<dbReference type="AlphaFoldDB" id="A0A6J6FX49"/>
<evidence type="ECO:0000256" key="1">
    <source>
        <dbReference type="ARBA" id="ARBA00004651"/>
    </source>
</evidence>
<dbReference type="PANTHER" id="PTHR36115">
    <property type="entry name" value="PROLINE-RICH ANTIGEN HOMOLOG-RELATED"/>
    <property type="match status" value="1"/>
</dbReference>
<dbReference type="PANTHER" id="PTHR36115:SF6">
    <property type="entry name" value="PROLINE-RICH ANTIGEN HOMOLOG"/>
    <property type="match status" value="1"/>
</dbReference>
<keyword evidence="2" id="KW-1003">Cell membrane</keyword>
<feature type="transmembrane region" description="Helical" evidence="6">
    <location>
        <begin position="29"/>
        <end position="49"/>
    </location>
</feature>
<dbReference type="InterPro" id="IPR010432">
    <property type="entry name" value="RDD"/>
</dbReference>
<feature type="domain" description="RDD" evidence="7">
    <location>
        <begin position="22"/>
        <end position="141"/>
    </location>
</feature>
<dbReference type="Pfam" id="PF06271">
    <property type="entry name" value="RDD"/>
    <property type="match status" value="1"/>
</dbReference>
<evidence type="ECO:0000259" key="7">
    <source>
        <dbReference type="Pfam" id="PF06271"/>
    </source>
</evidence>
<feature type="transmembrane region" description="Helical" evidence="6">
    <location>
        <begin position="56"/>
        <end position="73"/>
    </location>
</feature>
<organism evidence="8">
    <name type="scientific">freshwater metagenome</name>
    <dbReference type="NCBI Taxonomy" id="449393"/>
    <lineage>
        <taxon>unclassified sequences</taxon>
        <taxon>metagenomes</taxon>
        <taxon>ecological metagenomes</taxon>
    </lineage>
</organism>
<keyword evidence="4 6" id="KW-1133">Transmembrane helix</keyword>
<name>A0A6J6FX49_9ZZZZ</name>
<dbReference type="EMBL" id="CAEZSR010000216">
    <property type="protein sequence ID" value="CAB4589158.1"/>
    <property type="molecule type" value="Genomic_DNA"/>
</dbReference>
<evidence type="ECO:0000256" key="4">
    <source>
        <dbReference type="ARBA" id="ARBA00022989"/>
    </source>
</evidence>
<accession>A0A6J6FX49</accession>
<keyword evidence="5 6" id="KW-0472">Membrane</keyword>
<evidence type="ECO:0000256" key="2">
    <source>
        <dbReference type="ARBA" id="ARBA00022475"/>
    </source>
</evidence>
<evidence type="ECO:0000256" key="6">
    <source>
        <dbReference type="SAM" id="Phobius"/>
    </source>
</evidence>
<reference evidence="8" key="1">
    <citation type="submission" date="2020-05" db="EMBL/GenBank/DDBJ databases">
        <authorList>
            <person name="Chiriac C."/>
            <person name="Salcher M."/>
            <person name="Ghai R."/>
            <person name="Kavagutti S V."/>
        </authorList>
    </citation>
    <scope>NUCLEOTIDE SEQUENCE</scope>
</reference>
<gene>
    <name evidence="8" type="ORF">UFOPK1493_03645</name>
</gene>
<keyword evidence="3 6" id="KW-0812">Transmembrane</keyword>
<dbReference type="InterPro" id="IPR051791">
    <property type="entry name" value="Pra-immunoreactive"/>
</dbReference>
<evidence type="ECO:0000256" key="3">
    <source>
        <dbReference type="ARBA" id="ARBA00022692"/>
    </source>
</evidence>
<dbReference type="GO" id="GO:0005886">
    <property type="term" value="C:plasma membrane"/>
    <property type="evidence" value="ECO:0007669"/>
    <property type="project" value="UniProtKB-SubCell"/>
</dbReference>
<feature type="transmembrane region" description="Helical" evidence="6">
    <location>
        <begin position="110"/>
        <end position="129"/>
    </location>
</feature>